<dbReference type="EMBL" id="FOCE01000010">
    <property type="protein sequence ID" value="SEN98075.1"/>
    <property type="molecule type" value="Genomic_DNA"/>
</dbReference>
<dbReference type="OrthoDB" id="7762442at2"/>
<dbReference type="PROSITE" id="PS00330">
    <property type="entry name" value="HEMOLYSIN_CALCIUM"/>
    <property type="match status" value="2"/>
</dbReference>
<dbReference type="RefSeq" id="WP_091302969.1">
    <property type="nucleotide sequence ID" value="NZ_FOCE01000010.1"/>
</dbReference>
<sequence length="274" mass="28070">MAVWKFSAQVYSSVDLVDVRNSFADVIGDMDVDAATSTELRFAGGGDSFSFLGTGLTYETFFGIVVGVNSGTITGLSHISGGIVGLGVTGLNVDAHDLAGLIIGGDSEAAVDLLLSGNDRISGVGGNDRLIGGTGRDVLSGLGGNDVLNGGLGNDVLAGGAGNDTLDGAAGADTFRFDTKAGNANFDVILNFAVRQDGIELDNEIFTRLGADGDLVEGRFVRGTEAGDPGDRIIYDRSSGQIFYDRDGTGSADQILIAEVADGTALTFAHFDII</sequence>
<comment type="subcellular location">
    <subcellularLocation>
        <location evidence="1">Secreted</location>
    </subcellularLocation>
</comment>
<keyword evidence="4" id="KW-1185">Reference proteome</keyword>
<gene>
    <name evidence="3" type="ORF">SAMN04488103_11040</name>
</gene>
<dbReference type="Gene3D" id="2.150.10.10">
    <property type="entry name" value="Serralysin-like metalloprotease, C-terminal"/>
    <property type="match status" value="1"/>
</dbReference>
<reference evidence="3 4" key="1">
    <citation type="submission" date="2016-10" db="EMBL/GenBank/DDBJ databases">
        <authorList>
            <person name="de Groot N.N."/>
        </authorList>
    </citation>
    <scope>NUCLEOTIDE SEQUENCE [LARGE SCALE GENOMIC DNA]</scope>
    <source>
        <strain evidence="3 4">DSM 3857</strain>
    </source>
</reference>
<evidence type="ECO:0000313" key="4">
    <source>
        <dbReference type="Proteomes" id="UP000198761"/>
    </source>
</evidence>
<dbReference type="GO" id="GO:0005576">
    <property type="term" value="C:extracellular region"/>
    <property type="evidence" value="ECO:0007669"/>
    <property type="project" value="UniProtKB-SubCell"/>
</dbReference>
<dbReference type="Proteomes" id="UP000198761">
    <property type="component" value="Unassembled WGS sequence"/>
</dbReference>
<dbReference type="GO" id="GO:0005509">
    <property type="term" value="F:calcium ion binding"/>
    <property type="evidence" value="ECO:0007669"/>
    <property type="project" value="InterPro"/>
</dbReference>
<dbReference type="PANTHER" id="PTHR38340:SF1">
    <property type="entry name" value="S-LAYER PROTEIN"/>
    <property type="match status" value="1"/>
</dbReference>
<dbReference type="PANTHER" id="PTHR38340">
    <property type="entry name" value="S-LAYER PROTEIN"/>
    <property type="match status" value="1"/>
</dbReference>
<dbReference type="Pfam" id="PF00353">
    <property type="entry name" value="HemolysinCabind"/>
    <property type="match status" value="1"/>
</dbReference>
<evidence type="ECO:0000256" key="1">
    <source>
        <dbReference type="ARBA" id="ARBA00004613"/>
    </source>
</evidence>
<dbReference type="InterPro" id="IPR001343">
    <property type="entry name" value="Hemolysn_Ca-bd"/>
</dbReference>
<accession>A0A1H8KYV8</accession>
<evidence type="ECO:0000256" key="2">
    <source>
        <dbReference type="ARBA" id="ARBA00022525"/>
    </source>
</evidence>
<proteinExistence type="predicted"/>
<dbReference type="AlphaFoldDB" id="A0A1H8KYV8"/>
<protein>
    <submittedName>
        <fullName evidence="3">Hemolysin-type calcium-binding repeat-containing protein</fullName>
    </submittedName>
</protein>
<dbReference type="InterPro" id="IPR018511">
    <property type="entry name" value="Hemolysin-typ_Ca-bd_CS"/>
</dbReference>
<keyword evidence="2" id="KW-0964">Secreted</keyword>
<dbReference type="PRINTS" id="PR00313">
    <property type="entry name" value="CABNDNGRPT"/>
</dbReference>
<dbReference type="InterPro" id="IPR011049">
    <property type="entry name" value="Serralysin-like_metalloprot_C"/>
</dbReference>
<dbReference type="SUPFAM" id="SSF51120">
    <property type="entry name" value="beta-Roll"/>
    <property type="match status" value="1"/>
</dbReference>
<dbReference type="InterPro" id="IPR050557">
    <property type="entry name" value="RTX_toxin/Mannuronan_C5-epim"/>
</dbReference>
<name>A0A1H8KYV8_9RHOB</name>
<dbReference type="STRING" id="933059.SAMN04488103_11040"/>
<organism evidence="3 4">
    <name type="scientific">Gemmobacter aquatilis</name>
    <dbReference type="NCBI Taxonomy" id="933059"/>
    <lineage>
        <taxon>Bacteria</taxon>
        <taxon>Pseudomonadati</taxon>
        <taxon>Pseudomonadota</taxon>
        <taxon>Alphaproteobacteria</taxon>
        <taxon>Rhodobacterales</taxon>
        <taxon>Paracoccaceae</taxon>
        <taxon>Gemmobacter</taxon>
    </lineage>
</organism>
<evidence type="ECO:0000313" key="3">
    <source>
        <dbReference type="EMBL" id="SEN98075.1"/>
    </source>
</evidence>